<dbReference type="GO" id="GO:0002098">
    <property type="term" value="P:tRNA wobble uridine modification"/>
    <property type="evidence" value="ECO:0007669"/>
    <property type="project" value="TreeGrafter"/>
</dbReference>
<keyword evidence="1" id="KW-0547">Nucleotide-binding</keyword>
<dbReference type="Pfam" id="PF01926">
    <property type="entry name" value="MMR_HSR1"/>
    <property type="match status" value="1"/>
</dbReference>
<evidence type="ECO:0000259" key="3">
    <source>
        <dbReference type="Pfam" id="PF01926"/>
    </source>
</evidence>
<dbReference type="Proteomes" id="UP000003178">
    <property type="component" value="Unassembled WGS sequence"/>
</dbReference>
<dbReference type="AlphaFoldDB" id="B6FXB0"/>
<dbReference type="InterPro" id="IPR027417">
    <property type="entry name" value="P-loop_NTPase"/>
</dbReference>
<dbReference type="Pfam" id="PF18133">
    <property type="entry name" value="HydF_tetramer"/>
    <property type="match status" value="1"/>
</dbReference>
<name>B6FXB0_PEPHT</name>
<protein>
    <submittedName>
        <fullName evidence="6">Hydrogenase maturation GTPase HydF</fullName>
    </submittedName>
</protein>
<feature type="domain" description="G" evidence="3">
    <location>
        <begin position="14"/>
        <end position="140"/>
    </location>
</feature>
<gene>
    <name evidence="6" type="primary">hydF</name>
    <name evidence="6" type="ORF">CLOHIR_00509</name>
</gene>
<comment type="caution">
    <text evidence="6">The sequence shown here is derived from an EMBL/GenBank/DDBJ whole genome shotgun (WGS) entry which is preliminary data.</text>
</comment>
<dbReference type="eggNOG" id="COG0486">
    <property type="taxonomic scope" value="Bacteria"/>
</dbReference>
<dbReference type="OrthoDB" id="9811338at2"/>
<dbReference type="InterPro" id="IPR023873">
    <property type="entry name" value="FeFe-hyd_GTPase_HydF"/>
</dbReference>
<dbReference type="RefSeq" id="WP_006439438.1">
    <property type="nucleotide sequence ID" value="NZ_DS995355.1"/>
</dbReference>
<dbReference type="InterPro" id="IPR005225">
    <property type="entry name" value="Small_GTP-bd"/>
</dbReference>
<keyword evidence="2" id="KW-0342">GTP-binding</keyword>
<dbReference type="GO" id="GO:0005737">
    <property type="term" value="C:cytoplasm"/>
    <property type="evidence" value="ECO:0007669"/>
    <property type="project" value="TreeGrafter"/>
</dbReference>
<dbReference type="Gene3D" id="3.40.50.300">
    <property type="entry name" value="P-loop containing nucleotide triphosphate hydrolases"/>
    <property type="match status" value="1"/>
</dbReference>
<organism evidence="6 7">
    <name type="scientific">Peptacetobacter hiranonis (strain DSM 13275 / JCM 10541 / KCTC 15199 / TO-931)</name>
    <name type="common">Clostridium hiranonis</name>
    <dbReference type="NCBI Taxonomy" id="500633"/>
    <lineage>
        <taxon>Bacteria</taxon>
        <taxon>Bacillati</taxon>
        <taxon>Bacillota</taxon>
        <taxon>Clostridia</taxon>
        <taxon>Peptostreptococcales</taxon>
        <taxon>Peptostreptococcaceae</taxon>
        <taxon>Peptacetobacter</taxon>
    </lineage>
</organism>
<dbReference type="SUPFAM" id="SSF52540">
    <property type="entry name" value="P-loop containing nucleoside triphosphate hydrolases"/>
    <property type="match status" value="1"/>
</dbReference>
<dbReference type="NCBIfam" id="TIGR00231">
    <property type="entry name" value="small_GTP"/>
    <property type="match status" value="1"/>
</dbReference>
<keyword evidence="7" id="KW-1185">Reference proteome</keyword>
<sequence length="412" mass="45937">MAGLNETPRAERLHIGIYGRRNNGKSSLINAITGQNISLVSDFAGTTTDPVYKSMELHGIGPVVFIDTAGFDDEGELGQMRVERTLDAVNKTDIAIVVLSDENILIKEEKMFKGLDIEIEKEWISNLKKAKVPYLVVINKIDKISDLNLEKATENISDELKIKPILTSAVDKKGVALIREELIRLLPEEYSMRSITGKIVKDGDTVLLVMPQDIQAPKGRLILPQVQTIRDLLDNKCLVLCATADTMESMISKLVSPPDLIITDSQIFGDVYAKKPKESRLTSFSVLFADFKGDIDYYRESVKAIENLTENSRVLIAEACTHAPLEEDIGRVKIPNRLKKKIGEGLTFDIVAGRDFPKDLSKYDLIIHCGGCMFNRKYVLSRIEAAKEQNIPMTNYGVVMAYLAGIIDKIDF</sequence>
<dbReference type="NCBIfam" id="TIGR03918">
    <property type="entry name" value="GTP_HydF"/>
    <property type="match status" value="1"/>
</dbReference>
<dbReference type="InterPro" id="IPR006073">
    <property type="entry name" value="GTP-bd"/>
</dbReference>
<dbReference type="PANTHER" id="PTHR42714">
    <property type="entry name" value="TRNA MODIFICATION GTPASE GTPBP3"/>
    <property type="match status" value="1"/>
</dbReference>
<accession>B6FXB0</accession>
<dbReference type="PANTHER" id="PTHR42714:SF6">
    <property type="entry name" value="TRANSLATION INITIATION FACTOR IF-2"/>
    <property type="match status" value="1"/>
</dbReference>
<dbReference type="EMBL" id="ABWP01000016">
    <property type="protein sequence ID" value="EEA85877.1"/>
    <property type="molecule type" value="Genomic_DNA"/>
</dbReference>
<dbReference type="STRING" id="500633.CLOHIR_00509"/>
<dbReference type="Gene3D" id="3.40.50.11420">
    <property type="match status" value="1"/>
</dbReference>
<evidence type="ECO:0000256" key="1">
    <source>
        <dbReference type="ARBA" id="ARBA00022741"/>
    </source>
</evidence>
<feature type="domain" description="Hydrogen maturase F tetramerization" evidence="5">
    <location>
        <begin position="298"/>
        <end position="409"/>
    </location>
</feature>
<evidence type="ECO:0000259" key="4">
    <source>
        <dbReference type="Pfam" id="PF18128"/>
    </source>
</evidence>
<dbReference type="Gene3D" id="3.40.50.11410">
    <property type="match status" value="1"/>
</dbReference>
<evidence type="ECO:0000259" key="5">
    <source>
        <dbReference type="Pfam" id="PF18133"/>
    </source>
</evidence>
<dbReference type="CDD" id="cd00880">
    <property type="entry name" value="Era_like"/>
    <property type="match status" value="1"/>
</dbReference>
<dbReference type="InterPro" id="IPR040644">
    <property type="entry name" value="HydF_tetramer"/>
</dbReference>
<feature type="domain" description="Hydrogen maturase F dimerization" evidence="4">
    <location>
        <begin position="197"/>
        <end position="293"/>
    </location>
</feature>
<evidence type="ECO:0000313" key="6">
    <source>
        <dbReference type="EMBL" id="EEA85877.1"/>
    </source>
</evidence>
<proteinExistence type="predicted"/>
<dbReference type="GO" id="GO:0030488">
    <property type="term" value="P:tRNA methylation"/>
    <property type="evidence" value="ECO:0007669"/>
    <property type="project" value="TreeGrafter"/>
</dbReference>
<evidence type="ECO:0000313" key="7">
    <source>
        <dbReference type="Proteomes" id="UP000003178"/>
    </source>
</evidence>
<evidence type="ECO:0000256" key="2">
    <source>
        <dbReference type="ARBA" id="ARBA00023134"/>
    </source>
</evidence>
<dbReference type="GO" id="GO:0005525">
    <property type="term" value="F:GTP binding"/>
    <property type="evidence" value="ECO:0007669"/>
    <property type="project" value="UniProtKB-KW"/>
</dbReference>
<dbReference type="Pfam" id="PF18128">
    <property type="entry name" value="HydF_dimer"/>
    <property type="match status" value="1"/>
</dbReference>
<reference evidence="6 7" key="1">
    <citation type="submission" date="2008-09" db="EMBL/GenBank/DDBJ databases">
        <authorList>
            <person name="Fulton L."/>
            <person name="Clifton S."/>
            <person name="Fulton B."/>
            <person name="Xu J."/>
            <person name="Minx P."/>
            <person name="Pepin K.H."/>
            <person name="Johnson M."/>
            <person name="Thiruvilangam P."/>
            <person name="Bhonagiri V."/>
            <person name="Nash W.E."/>
            <person name="Mardis E.R."/>
            <person name="Wilson R.K."/>
        </authorList>
    </citation>
    <scope>NUCLEOTIDE SEQUENCE [LARGE SCALE GENOMIC DNA]</scope>
    <source>
        <strain evidence="6 7">DSM 13275</strain>
    </source>
</reference>
<reference evidence="6 7" key="2">
    <citation type="submission" date="2008-10" db="EMBL/GenBank/DDBJ databases">
        <title>Draft genome sequence of Clostridium hiranonis (DSM 13275).</title>
        <authorList>
            <person name="Sudarsanam P."/>
            <person name="Ley R."/>
            <person name="Guruge J."/>
            <person name="Turnbaugh P.J."/>
            <person name="Mahowald M."/>
            <person name="Liep D."/>
            <person name="Gordon J."/>
        </authorList>
    </citation>
    <scope>NUCLEOTIDE SEQUENCE [LARGE SCALE GENOMIC DNA]</scope>
    <source>
        <strain evidence="6 7">DSM 13275</strain>
    </source>
</reference>
<dbReference type="InterPro" id="IPR041606">
    <property type="entry name" value="HydF_dimer"/>
</dbReference>
<dbReference type="HOGENOM" id="CLU_042017_0_0_9"/>